<evidence type="ECO:0000313" key="2">
    <source>
        <dbReference type="EMBL" id="KAG8198117.1"/>
    </source>
</evidence>
<feature type="region of interest" description="Disordered" evidence="1">
    <location>
        <begin position="324"/>
        <end position="351"/>
    </location>
</feature>
<protein>
    <submittedName>
        <fullName evidence="2">Uncharacterized protein</fullName>
    </submittedName>
</protein>
<comment type="caution">
    <text evidence="2">The sequence shown here is derived from an EMBL/GenBank/DDBJ whole genome shotgun (WGS) entry which is preliminary data.</text>
</comment>
<sequence>MPRFPKPSVTALTSCVTRWLLRESCSCPCSLMTGIRRALPNPPLGGVLRELGRRWRGCLVFSAVNAQKFKPFEYKCRGNTSQILTPRNVPAFPQNPTQLSYLVTTPEDLSNTSPGQSQSGTKSTLRSCFLLHQMRQPLPEEEDKKRERPGTCHFCKGQHRKHLKKKKILIYNLSRRILSLLWPVFLIFTLKTQCEHDPRFIRRTPIPKDKKKHRILPRVIHSGTRAREDCTTQDSLVGPPSLKIKKKHRILPRVVPSGTRARDDCTTHDSLVGPPSLKIKRNTEFFHESSLAVQEQERTGIKLPGASRVPGFESKLKVEGGLPSIPLLSSAATGAATAPPPSEASPNEPTP</sequence>
<dbReference type="Proteomes" id="UP000827092">
    <property type="component" value="Unassembled WGS sequence"/>
</dbReference>
<gene>
    <name evidence="2" type="ORF">JTE90_020940</name>
</gene>
<name>A0AAV6VMS8_9ARAC</name>
<organism evidence="2 3">
    <name type="scientific">Oedothorax gibbosus</name>
    <dbReference type="NCBI Taxonomy" id="931172"/>
    <lineage>
        <taxon>Eukaryota</taxon>
        <taxon>Metazoa</taxon>
        <taxon>Ecdysozoa</taxon>
        <taxon>Arthropoda</taxon>
        <taxon>Chelicerata</taxon>
        <taxon>Arachnida</taxon>
        <taxon>Araneae</taxon>
        <taxon>Araneomorphae</taxon>
        <taxon>Entelegynae</taxon>
        <taxon>Araneoidea</taxon>
        <taxon>Linyphiidae</taxon>
        <taxon>Erigoninae</taxon>
        <taxon>Oedothorax</taxon>
    </lineage>
</organism>
<dbReference type="AlphaFoldDB" id="A0AAV6VMS8"/>
<dbReference type="EMBL" id="JAFNEN010000044">
    <property type="protein sequence ID" value="KAG8198117.1"/>
    <property type="molecule type" value="Genomic_DNA"/>
</dbReference>
<accession>A0AAV6VMS8</accession>
<proteinExistence type="predicted"/>
<reference evidence="2 3" key="1">
    <citation type="journal article" date="2022" name="Nat. Ecol. Evol.">
        <title>A masculinizing supergene underlies an exaggerated male reproductive morph in a spider.</title>
        <authorList>
            <person name="Hendrickx F."/>
            <person name="De Corte Z."/>
            <person name="Sonet G."/>
            <person name="Van Belleghem S.M."/>
            <person name="Kostlbacher S."/>
            <person name="Vangestel C."/>
        </authorList>
    </citation>
    <scope>NUCLEOTIDE SEQUENCE [LARGE SCALE GENOMIC DNA]</scope>
    <source>
        <strain evidence="2">W744_W776</strain>
    </source>
</reference>
<keyword evidence="3" id="KW-1185">Reference proteome</keyword>
<evidence type="ECO:0000256" key="1">
    <source>
        <dbReference type="SAM" id="MobiDB-lite"/>
    </source>
</evidence>
<feature type="compositionally biased region" description="Pro residues" evidence="1">
    <location>
        <begin position="338"/>
        <end position="351"/>
    </location>
</feature>
<evidence type="ECO:0000313" key="3">
    <source>
        <dbReference type="Proteomes" id="UP000827092"/>
    </source>
</evidence>